<keyword evidence="1" id="KW-0472">Membrane</keyword>
<evidence type="ECO:0000313" key="4">
    <source>
        <dbReference type="EMBL" id="TDN46081.1"/>
    </source>
</evidence>
<feature type="compositionally biased region" description="Low complexity" evidence="2">
    <location>
        <begin position="46"/>
        <end position="80"/>
    </location>
</feature>
<keyword evidence="1" id="KW-0998">Cell outer membrane</keyword>
<dbReference type="GO" id="GO:0009279">
    <property type="term" value="C:cell outer membrane"/>
    <property type="evidence" value="ECO:0007669"/>
    <property type="project" value="UniProtKB-SubCell"/>
</dbReference>
<feature type="signal peptide" evidence="1">
    <location>
        <begin position="1"/>
        <end position="23"/>
    </location>
</feature>
<protein>
    <recommendedName>
        <fullName evidence="1">LPS-assembly protein LptD</fullName>
    </recommendedName>
</protein>
<evidence type="ECO:0000256" key="1">
    <source>
        <dbReference type="HAMAP-Rule" id="MF_01411"/>
    </source>
</evidence>
<evidence type="ECO:0000313" key="5">
    <source>
        <dbReference type="Proteomes" id="UP000295129"/>
    </source>
</evidence>
<comment type="subcellular location">
    <subcellularLocation>
        <location evidence="1">Cell outer membrane</location>
    </subcellularLocation>
</comment>
<comment type="caution">
    <text evidence="4">The sequence shown here is derived from an EMBL/GenBank/DDBJ whole genome shotgun (WGS) entry which is preliminary data.</text>
</comment>
<dbReference type="Pfam" id="PF04453">
    <property type="entry name" value="LptD"/>
    <property type="match status" value="1"/>
</dbReference>
<dbReference type="InterPro" id="IPR050218">
    <property type="entry name" value="LptD"/>
</dbReference>
<keyword evidence="1" id="KW-0732">Signal</keyword>
<dbReference type="InterPro" id="IPR020889">
    <property type="entry name" value="LipoPS_assembly_LptD"/>
</dbReference>
<dbReference type="EMBL" id="SNVV01000027">
    <property type="protein sequence ID" value="TDN46081.1"/>
    <property type="molecule type" value="Genomic_DNA"/>
</dbReference>
<dbReference type="OrthoDB" id="9760225at2"/>
<keyword evidence="5" id="KW-1185">Reference proteome</keyword>
<name>A0A4R6DMH1_9RHOO</name>
<dbReference type="GO" id="GO:0015920">
    <property type="term" value="P:lipopolysaccharide transport"/>
    <property type="evidence" value="ECO:0007669"/>
    <property type="project" value="InterPro"/>
</dbReference>
<feature type="chain" id="PRO_5021055424" description="LPS-assembly protein LptD" evidence="1">
    <location>
        <begin position="24"/>
        <end position="854"/>
    </location>
</feature>
<organism evidence="4 5">
    <name type="scientific">Azoarcus indigens</name>
    <dbReference type="NCBI Taxonomy" id="29545"/>
    <lineage>
        <taxon>Bacteria</taxon>
        <taxon>Pseudomonadati</taxon>
        <taxon>Pseudomonadota</taxon>
        <taxon>Betaproteobacteria</taxon>
        <taxon>Rhodocyclales</taxon>
        <taxon>Zoogloeaceae</taxon>
        <taxon>Azoarcus</taxon>
    </lineage>
</organism>
<comment type="caution">
    <text evidence="1">Lacks conserved residue(s) required for the propagation of feature annotation.</text>
</comment>
<dbReference type="Proteomes" id="UP000295129">
    <property type="component" value="Unassembled WGS sequence"/>
</dbReference>
<dbReference type="GO" id="GO:1990351">
    <property type="term" value="C:transporter complex"/>
    <property type="evidence" value="ECO:0007669"/>
    <property type="project" value="TreeGrafter"/>
</dbReference>
<comment type="subunit">
    <text evidence="1">Component of the lipopolysaccharide transport and assembly complex. Interacts with LptE and LptA.</text>
</comment>
<comment type="similarity">
    <text evidence="1">Belongs to the LptD family.</text>
</comment>
<feature type="domain" description="LptD C-terminal" evidence="3">
    <location>
        <begin position="391"/>
        <end position="763"/>
    </location>
</feature>
<dbReference type="InterPro" id="IPR007543">
    <property type="entry name" value="LptD_C"/>
</dbReference>
<reference evidence="4 5" key="1">
    <citation type="submission" date="2019-03" db="EMBL/GenBank/DDBJ databases">
        <title>Genomic Encyclopedia of Type Strains, Phase IV (KMG-IV): sequencing the most valuable type-strain genomes for metagenomic binning, comparative biology and taxonomic classification.</title>
        <authorList>
            <person name="Goeker M."/>
        </authorList>
    </citation>
    <scope>NUCLEOTIDE SEQUENCE [LARGE SCALE GENOMIC DNA]</scope>
    <source>
        <strain evidence="4 5">DSM 12121</strain>
    </source>
</reference>
<proteinExistence type="inferred from homology"/>
<dbReference type="HAMAP" id="MF_01411">
    <property type="entry name" value="LPS_assembly_LptD"/>
    <property type="match status" value="1"/>
</dbReference>
<dbReference type="PANTHER" id="PTHR30189">
    <property type="entry name" value="LPS-ASSEMBLY PROTEIN"/>
    <property type="match status" value="1"/>
</dbReference>
<sequence length="854" mass="94240" precursor="true">MGLKTRMRLIPLLLCWMSGTAFAAGLSPLVVSPDLVRGSRDKAATPAAAQAADKPAAQQGAVTEKPAAATAAPSSSSSSAVEVRPVRPAGDEGAAVGVPVQPRPSAGASGQVVRPEQTRAPVAMPAAQPSAATPAPGGTEIRALRISGTRAVEMVADGDAELQRGETVLSADKLTYREPTDEALADGNVRLREGQSQVTGPAAQLVVGEQVGEFQSPAYRITRERPSLIEGEPPRVVSGGGQADVMYFEGENHYRLENATWSTCTPDDPDWYIKARDLQLDYDREIGTARSGTVVFKDVPLLWTPWAEFPLVGQRQSGLLAPTFGTSNKTGLDLSVPYYWNIAPNYDATIAPRYMSRRGLQLAIEGRYLGETYKGEARVEWLPRDNVSGEERSLGSWQHQQWLTPQLYASFDVNGVSDDEYFEDLSTRISVASKVNLVREGRLMYVGGDWWSASALVQSYQTLNADPDVTYTTPYRRLPQLMLNANRPDLIGGLAATFQSEYVKFAHPDEGMPEGTRVTVYPSLSLPIQRAGYYITPKIGVHQTQYDLDRGLPGGRDSITRTVPIYSVDAGMTFERDINLFGSDYVQTLEPRLYYLNVPYRRQDDIPIFDTSRYDFGFAQIFSENLYTGGDRIADANQITAAVTTRLIDPTTGGERLRALIGQRYYFEDQRVTINQLGGSVVEEPRTGRRADILAGFSGHFNRENSLDSLIQYNPRDNWTERFNVVYRYQPDFAKALNLSYRYARDILRDVDVSGQWPLGGRWYGVSRLTHSLKDDRLTEAIAGLEYDGGCWVFRVAAHRFATNSEDTTQAFFIQLELNDLASIGTSPVSLIKRSVPGYGTINEPVSNRVFGFD</sequence>
<dbReference type="GO" id="GO:0043165">
    <property type="term" value="P:Gram-negative-bacterium-type cell outer membrane assembly"/>
    <property type="evidence" value="ECO:0007669"/>
    <property type="project" value="UniProtKB-UniRule"/>
</dbReference>
<feature type="region of interest" description="Disordered" evidence="2">
    <location>
        <begin position="46"/>
        <end position="118"/>
    </location>
</feature>
<evidence type="ECO:0000256" key="2">
    <source>
        <dbReference type="SAM" id="MobiDB-lite"/>
    </source>
</evidence>
<dbReference type="PANTHER" id="PTHR30189:SF1">
    <property type="entry name" value="LPS-ASSEMBLY PROTEIN LPTD"/>
    <property type="match status" value="1"/>
</dbReference>
<evidence type="ECO:0000259" key="3">
    <source>
        <dbReference type="Pfam" id="PF04453"/>
    </source>
</evidence>
<comment type="function">
    <text evidence="1">Together with LptE, is involved in the assembly of lipopolysaccharide (LPS) at the surface of the outer membrane.</text>
</comment>
<accession>A0A4R6DMH1</accession>
<gene>
    <name evidence="1" type="primary">lptD</name>
    <name evidence="4" type="ORF">C7389_12710</name>
</gene>
<dbReference type="AlphaFoldDB" id="A0A4R6DMH1"/>